<feature type="region of interest" description="Disordered" evidence="1">
    <location>
        <begin position="1"/>
        <end position="48"/>
    </location>
</feature>
<evidence type="ECO:0000256" key="1">
    <source>
        <dbReference type="SAM" id="MobiDB-lite"/>
    </source>
</evidence>
<feature type="compositionally biased region" description="Low complexity" evidence="1">
    <location>
        <begin position="1"/>
        <end position="16"/>
    </location>
</feature>
<gene>
    <name evidence="2" type="ORF">Pcinc_020994</name>
</gene>
<dbReference type="Proteomes" id="UP001286313">
    <property type="component" value="Unassembled WGS sequence"/>
</dbReference>
<name>A0AAE1KJ11_PETCI</name>
<sequence>WRRSGSQSQPASQPASEHVPGGSSMDDGRSSLPGKWIKPDGCSKLTQV</sequence>
<dbReference type="AlphaFoldDB" id="A0AAE1KJ11"/>
<keyword evidence="3" id="KW-1185">Reference proteome</keyword>
<feature type="non-terminal residue" evidence="2">
    <location>
        <position position="48"/>
    </location>
</feature>
<evidence type="ECO:0000313" key="2">
    <source>
        <dbReference type="EMBL" id="KAK3874043.1"/>
    </source>
</evidence>
<comment type="caution">
    <text evidence="2">The sequence shown here is derived from an EMBL/GenBank/DDBJ whole genome shotgun (WGS) entry which is preliminary data.</text>
</comment>
<proteinExistence type="predicted"/>
<protein>
    <submittedName>
        <fullName evidence="2">Uncharacterized protein</fullName>
    </submittedName>
</protein>
<reference evidence="2" key="1">
    <citation type="submission" date="2023-10" db="EMBL/GenBank/DDBJ databases">
        <title>Genome assemblies of two species of porcelain crab, Petrolisthes cinctipes and Petrolisthes manimaculis (Anomura: Porcellanidae).</title>
        <authorList>
            <person name="Angst P."/>
        </authorList>
    </citation>
    <scope>NUCLEOTIDE SEQUENCE</scope>
    <source>
        <strain evidence="2">PB745_01</strain>
        <tissue evidence="2">Gill</tissue>
    </source>
</reference>
<evidence type="ECO:0000313" key="3">
    <source>
        <dbReference type="Proteomes" id="UP001286313"/>
    </source>
</evidence>
<dbReference type="EMBL" id="JAWQEG010002146">
    <property type="protein sequence ID" value="KAK3874043.1"/>
    <property type="molecule type" value="Genomic_DNA"/>
</dbReference>
<accession>A0AAE1KJ11</accession>
<organism evidence="2 3">
    <name type="scientific">Petrolisthes cinctipes</name>
    <name type="common">Flat porcelain crab</name>
    <dbReference type="NCBI Taxonomy" id="88211"/>
    <lineage>
        <taxon>Eukaryota</taxon>
        <taxon>Metazoa</taxon>
        <taxon>Ecdysozoa</taxon>
        <taxon>Arthropoda</taxon>
        <taxon>Crustacea</taxon>
        <taxon>Multicrustacea</taxon>
        <taxon>Malacostraca</taxon>
        <taxon>Eumalacostraca</taxon>
        <taxon>Eucarida</taxon>
        <taxon>Decapoda</taxon>
        <taxon>Pleocyemata</taxon>
        <taxon>Anomura</taxon>
        <taxon>Galatheoidea</taxon>
        <taxon>Porcellanidae</taxon>
        <taxon>Petrolisthes</taxon>
    </lineage>
</organism>